<feature type="domain" description="YokE-like PH" evidence="2">
    <location>
        <begin position="31"/>
        <end position="124"/>
    </location>
</feature>
<name>A0ABX7CJG6_SPHMU</name>
<reference evidence="3 4" key="1">
    <citation type="submission" date="2021-01" db="EMBL/GenBank/DDBJ databases">
        <title>FDA dAtabase for Regulatory Grade micrObial Sequences (FDA-ARGOS): Supporting development and validation of Infectious Disease Dx tests.</title>
        <authorList>
            <person name="Sproer C."/>
            <person name="Gronow S."/>
            <person name="Severitt S."/>
            <person name="Schroder I."/>
            <person name="Tallon L."/>
            <person name="Sadzewicz L."/>
            <person name="Zhao X."/>
            <person name="Boylan J."/>
            <person name="Ott S."/>
            <person name="Bowen H."/>
            <person name="Vavikolanu K."/>
            <person name="Mehta A."/>
            <person name="Aluvathingal J."/>
            <person name="Nadendla S."/>
            <person name="Lowell S."/>
            <person name="Myers T."/>
            <person name="Yan Y."/>
            <person name="Sichtig H."/>
        </authorList>
    </citation>
    <scope>NUCLEOTIDE SEQUENCE [LARGE SCALE GENOMIC DNA]</scope>
    <source>
        <strain evidence="3 4">FDAARGOS_1141</strain>
    </source>
</reference>
<dbReference type="InterPro" id="IPR039519">
    <property type="entry name" value="YokE-like_PH"/>
</dbReference>
<evidence type="ECO:0000259" key="2">
    <source>
        <dbReference type="Pfam" id="PF14470"/>
    </source>
</evidence>
<feature type="compositionally biased region" description="Basic and acidic residues" evidence="1">
    <location>
        <begin position="130"/>
        <end position="144"/>
    </location>
</feature>
<evidence type="ECO:0000256" key="1">
    <source>
        <dbReference type="SAM" id="MobiDB-lite"/>
    </source>
</evidence>
<evidence type="ECO:0000313" key="4">
    <source>
        <dbReference type="Proteomes" id="UP000595498"/>
    </source>
</evidence>
<dbReference type="Proteomes" id="UP000595498">
    <property type="component" value="Chromosome"/>
</dbReference>
<accession>A0ABX7CJG6</accession>
<evidence type="ECO:0000313" key="3">
    <source>
        <dbReference type="EMBL" id="QQT52151.1"/>
    </source>
</evidence>
<dbReference type="EMBL" id="CP068224">
    <property type="protein sequence ID" value="QQT52151.1"/>
    <property type="molecule type" value="Genomic_DNA"/>
</dbReference>
<protein>
    <submittedName>
        <fullName evidence="3">PH domain-containing protein</fullName>
    </submittedName>
</protein>
<proteinExistence type="predicted"/>
<keyword evidence="4" id="KW-1185">Reference proteome</keyword>
<feature type="region of interest" description="Disordered" evidence="1">
    <location>
        <begin position="130"/>
        <end position="151"/>
    </location>
</feature>
<sequence>MISLKELISEEQDPRVIEKILPKVREFCTVNEDIKYIAVQKKTIGINFSPDCIVLTDRRIILIRPKSFGLTLEFADYSWIQVADVHLREGVFGADITVKMTNGHQDKMEDIPKAQARRLYRFAQEMEEMKKDERRQRDLEDKRASAGGGIVINSPVSQPAPIMAAVQAEDPLETLSKLKRMLDGTLITQEEYDSKKEQVLARM</sequence>
<gene>
    <name evidence="3" type="ORF">I6I98_17980</name>
</gene>
<organism evidence="3 4">
    <name type="scientific">Sphingobacterium multivorum</name>
    <dbReference type="NCBI Taxonomy" id="28454"/>
    <lineage>
        <taxon>Bacteria</taxon>
        <taxon>Pseudomonadati</taxon>
        <taxon>Bacteroidota</taxon>
        <taxon>Sphingobacteriia</taxon>
        <taxon>Sphingobacteriales</taxon>
        <taxon>Sphingobacteriaceae</taxon>
        <taxon>Sphingobacterium</taxon>
    </lineage>
</organism>
<dbReference type="Pfam" id="PF14470">
    <property type="entry name" value="bPH_3"/>
    <property type="match status" value="1"/>
</dbReference>